<gene>
    <name evidence="2" type="ORF">PLANPX_0901</name>
</gene>
<dbReference type="KEGG" id="lpav:PLANPX_0901"/>
<dbReference type="Proteomes" id="UP000326837">
    <property type="component" value="Chromosome"/>
</dbReference>
<evidence type="ECO:0000256" key="1">
    <source>
        <dbReference type="SAM" id="Phobius"/>
    </source>
</evidence>
<feature type="transmembrane region" description="Helical" evidence="1">
    <location>
        <begin position="12"/>
        <end position="30"/>
    </location>
</feature>
<evidence type="ECO:0000313" key="2">
    <source>
        <dbReference type="EMBL" id="BBO31289.1"/>
    </source>
</evidence>
<keyword evidence="1" id="KW-0812">Transmembrane</keyword>
<dbReference type="AlphaFoldDB" id="A0A5K7XE45"/>
<proteinExistence type="predicted"/>
<organism evidence="2 3">
    <name type="scientific">Lacipirellula parvula</name>
    <dbReference type="NCBI Taxonomy" id="2650471"/>
    <lineage>
        <taxon>Bacteria</taxon>
        <taxon>Pseudomonadati</taxon>
        <taxon>Planctomycetota</taxon>
        <taxon>Planctomycetia</taxon>
        <taxon>Pirellulales</taxon>
        <taxon>Lacipirellulaceae</taxon>
        <taxon>Lacipirellula</taxon>
    </lineage>
</organism>
<protein>
    <submittedName>
        <fullName evidence="2">Uncharacterized protein</fullName>
    </submittedName>
</protein>
<keyword evidence="1" id="KW-1133">Transmembrane helix</keyword>
<dbReference type="EMBL" id="AP021861">
    <property type="protein sequence ID" value="BBO31289.1"/>
    <property type="molecule type" value="Genomic_DNA"/>
</dbReference>
<name>A0A5K7XE45_9BACT</name>
<keyword evidence="3" id="KW-1185">Reference proteome</keyword>
<dbReference type="RefSeq" id="WP_152097456.1">
    <property type="nucleotide sequence ID" value="NZ_AP021861.1"/>
</dbReference>
<evidence type="ECO:0000313" key="3">
    <source>
        <dbReference type="Proteomes" id="UP000326837"/>
    </source>
</evidence>
<feature type="transmembrane region" description="Helical" evidence="1">
    <location>
        <begin position="37"/>
        <end position="59"/>
    </location>
</feature>
<sequence length="89" mass="10274">MGDITSKRVLYAKGALFVALGTLAVGLCLVKYPDWQLALLVGIAVWAFCRAYYFAFYVIEHYVDPTYRFAGLGAFVRYAWNEWRQRKHS</sequence>
<accession>A0A5K7XE45</accession>
<reference evidence="3" key="1">
    <citation type="submission" date="2019-10" db="EMBL/GenBank/DDBJ databases">
        <title>Lacipirellula parvula gen. nov., sp. nov., representing a lineage of planctomycetes widespread in freshwater anoxic habitats, and description of the family Lacipirellulaceae.</title>
        <authorList>
            <person name="Dedysh S.N."/>
            <person name="Kulichevskaya I.S."/>
            <person name="Beletsky A.V."/>
            <person name="Rakitin A.L."/>
            <person name="Mardanov A.V."/>
            <person name="Ivanova A.A."/>
            <person name="Saltykova V.X."/>
            <person name="Rijpstra W.I.C."/>
            <person name="Sinninghe Damste J.S."/>
            <person name="Ravin N.V."/>
        </authorList>
    </citation>
    <scope>NUCLEOTIDE SEQUENCE [LARGE SCALE GENOMIC DNA]</scope>
    <source>
        <strain evidence="3">PX69</strain>
    </source>
</reference>
<keyword evidence="1" id="KW-0472">Membrane</keyword>